<dbReference type="EMBL" id="KQ947422">
    <property type="protein sequence ID" value="KUJ13494.1"/>
    <property type="molecule type" value="Genomic_DNA"/>
</dbReference>
<dbReference type="AlphaFoldDB" id="A0A194X0L3"/>
<keyword evidence="2" id="KW-1185">Reference proteome</keyword>
<organism evidence="1 2">
    <name type="scientific">Mollisia scopiformis</name>
    <name type="common">Conifer needle endophyte fungus</name>
    <name type="synonym">Phialocephala scopiformis</name>
    <dbReference type="NCBI Taxonomy" id="149040"/>
    <lineage>
        <taxon>Eukaryota</taxon>
        <taxon>Fungi</taxon>
        <taxon>Dikarya</taxon>
        <taxon>Ascomycota</taxon>
        <taxon>Pezizomycotina</taxon>
        <taxon>Leotiomycetes</taxon>
        <taxon>Helotiales</taxon>
        <taxon>Mollisiaceae</taxon>
        <taxon>Mollisia</taxon>
    </lineage>
</organism>
<dbReference type="Proteomes" id="UP000070700">
    <property type="component" value="Unassembled WGS sequence"/>
</dbReference>
<accession>A0A194X0L3</accession>
<dbReference type="GeneID" id="28832590"/>
<dbReference type="InParanoid" id="A0A194X0L3"/>
<proteinExistence type="predicted"/>
<sequence length="248" mass="27880">MLPSSAMNQIGAQNMAVKSKFLSTPTEIQLSVLQWCSGGIVSIERPKAGGKDAYNVAAAASEVDMTARKNFQTSLLSINHDIRKLVLQIHPTAFEKQLGSPVLFDVTRDILHFDDLHLLESFIERSDTSSLRKLHIDRLAFGISGMRPFGKSGNIAIEFQSRSHDLLKLGKAIRAFGSIKTIYLVSASENPEKEDIRVGLVAYMIEFRNMWDKIWAGLEKVGNKNIKRWDMPQEYVCTTKKKLMDTHL</sequence>
<gene>
    <name evidence="1" type="ORF">LY89DRAFT_785180</name>
</gene>
<name>A0A194X0L3_MOLSC</name>
<evidence type="ECO:0000313" key="1">
    <source>
        <dbReference type="EMBL" id="KUJ13494.1"/>
    </source>
</evidence>
<protein>
    <submittedName>
        <fullName evidence="1">Uncharacterized protein</fullName>
    </submittedName>
</protein>
<dbReference type="RefSeq" id="XP_018067849.1">
    <property type="nucleotide sequence ID" value="XM_018222864.1"/>
</dbReference>
<evidence type="ECO:0000313" key="2">
    <source>
        <dbReference type="Proteomes" id="UP000070700"/>
    </source>
</evidence>
<reference evidence="1 2" key="1">
    <citation type="submission" date="2015-10" db="EMBL/GenBank/DDBJ databases">
        <title>Full genome of DAOMC 229536 Phialocephala scopiformis, a fungal endophyte of spruce producing the potent anti-insectan compound rugulosin.</title>
        <authorList>
            <consortium name="DOE Joint Genome Institute"/>
            <person name="Walker A.K."/>
            <person name="Frasz S.L."/>
            <person name="Seifert K.A."/>
            <person name="Miller J.D."/>
            <person name="Mondo S.J."/>
            <person name="Labutti K."/>
            <person name="Lipzen A."/>
            <person name="Dockter R."/>
            <person name="Kennedy M."/>
            <person name="Grigoriev I.V."/>
            <person name="Spatafora J.W."/>
        </authorList>
    </citation>
    <scope>NUCLEOTIDE SEQUENCE [LARGE SCALE GENOMIC DNA]</scope>
    <source>
        <strain evidence="1 2">CBS 120377</strain>
    </source>
</reference>
<dbReference type="KEGG" id="psco:LY89DRAFT_785180"/>